<reference evidence="2 3" key="1">
    <citation type="submission" date="2024-09" db="EMBL/GenBank/DDBJ databases">
        <authorList>
            <person name="Sun Q."/>
            <person name="Mori K."/>
        </authorList>
    </citation>
    <scope>NUCLEOTIDE SEQUENCE [LARGE SCALE GENOMIC DNA]</scope>
    <source>
        <strain evidence="2 3">CCM 7228</strain>
    </source>
</reference>
<gene>
    <name evidence="2" type="ORF">ACFFIX_07630</name>
</gene>
<organism evidence="2 3">
    <name type="scientific">Metabacillus herbersteinensis</name>
    <dbReference type="NCBI Taxonomy" id="283816"/>
    <lineage>
        <taxon>Bacteria</taxon>
        <taxon>Bacillati</taxon>
        <taxon>Bacillota</taxon>
        <taxon>Bacilli</taxon>
        <taxon>Bacillales</taxon>
        <taxon>Bacillaceae</taxon>
        <taxon>Metabacillus</taxon>
    </lineage>
</organism>
<accession>A0ABV6GCC6</accession>
<sequence length="171" mass="19687">MTSILLFISIVLHAVSFYFIIVLYTKYSTIKQLTESQKSLYEETEHTLTSYLLEVKDENQKLIDEFKKELHTTRSKTVSKVSPLIQGIEKVKSEETIAYDELPSHLIGMPEVKDIVEIKNESSSSSTQKNKLPYDIEAINLFKDGYTVGQIAKKLNKGRTEIDLLLKFRHK</sequence>
<keyword evidence="1" id="KW-0812">Transmembrane</keyword>
<keyword evidence="1" id="KW-1133">Transmembrane helix</keyword>
<protein>
    <recommendedName>
        <fullName evidence="4">Swarming motility protein SwrB</fullName>
    </recommendedName>
</protein>
<evidence type="ECO:0008006" key="4">
    <source>
        <dbReference type="Google" id="ProtNLM"/>
    </source>
</evidence>
<feature type="transmembrane region" description="Helical" evidence="1">
    <location>
        <begin position="6"/>
        <end position="24"/>
    </location>
</feature>
<evidence type="ECO:0000256" key="1">
    <source>
        <dbReference type="SAM" id="Phobius"/>
    </source>
</evidence>
<evidence type="ECO:0000313" key="2">
    <source>
        <dbReference type="EMBL" id="MFC0271321.1"/>
    </source>
</evidence>
<dbReference type="Proteomes" id="UP001589854">
    <property type="component" value="Unassembled WGS sequence"/>
</dbReference>
<keyword evidence="3" id="KW-1185">Reference proteome</keyword>
<name>A0ABV6GCC6_9BACI</name>
<proteinExistence type="predicted"/>
<dbReference type="RefSeq" id="WP_378932201.1">
    <property type="nucleotide sequence ID" value="NZ_JBHLVO010000004.1"/>
</dbReference>
<dbReference type="EMBL" id="JBHLVO010000004">
    <property type="protein sequence ID" value="MFC0271321.1"/>
    <property type="molecule type" value="Genomic_DNA"/>
</dbReference>
<evidence type="ECO:0000313" key="3">
    <source>
        <dbReference type="Proteomes" id="UP001589854"/>
    </source>
</evidence>
<keyword evidence="1" id="KW-0472">Membrane</keyword>
<comment type="caution">
    <text evidence="2">The sequence shown here is derived from an EMBL/GenBank/DDBJ whole genome shotgun (WGS) entry which is preliminary data.</text>
</comment>